<keyword evidence="6 9" id="KW-0694">RNA-binding</keyword>
<dbReference type="Proteomes" id="UP000541444">
    <property type="component" value="Unassembled WGS sequence"/>
</dbReference>
<evidence type="ECO:0000313" key="15">
    <source>
        <dbReference type="Proteomes" id="UP000541444"/>
    </source>
</evidence>
<dbReference type="GO" id="GO:0005737">
    <property type="term" value="C:cytoplasm"/>
    <property type="evidence" value="ECO:0007669"/>
    <property type="project" value="UniProtKB-SubCell"/>
</dbReference>
<reference evidence="14 15" key="1">
    <citation type="journal article" date="2020" name="IScience">
        <title>Genome Sequencing of the Endangered Kingdonia uniflora (Circaeasteraceae, Ranunculales) Reveals Potential Mechanisms of Evolutionary Specialization.</title>
        <authorList>
            <person name="Sun Y."/>
            <person name="Deng T."/>
            <person name="Zhang A."/>
            <person name="Moore M.J."/>
            <person name="Landis J.B."/>
            <person name="Lin N."/>
            <person name="Zhang H."/>
            <person name="Zhang X."/>
            <person name="Huang J."/>
            <person name="Zhang X."/>
            <person name="Sun H."/>
            <person name="Wang H."/>
        </authorList>
    </citation>
    <scope>NUCLEOTIDE SEQUENCE [LARGE SCALE GENOMIC DNA]</scope>
    <source>
        <strain evidence="14">TB1705</strain>
        <tissue evidence="14">Leaf</tissue>
    </source>
</reference>
<evidence type="ECO:0000256" key="2">
    <source>
        <dbReference type="ARBA" id="ARBA00004496"/>
    </source>
</evidence>
<dbReference type="SMART" id="SM00360">
    <property type="entry name" value="RRM"/>
    <property type="match status" value="4"/>
</dbReference>
<comment type="similarity">
    <text evidence="3 10">Belongs to the polyadenylate-binding protein type-1 family.</text>
</comment>
<evidence type="ECO:0000256" key="10">
    <source>
        <dbReference type="RuleBase" id="RU362004"/>
    </source>
</evidence>
<keyword evidence="4 10" id="KW-0963">Cytoplasm</keyword>
<dbReference type="InterPro" id="IPR003954">
    <property type="entry name" value="RRM_euk-type"/>
</dbReference>
<dbReference type="EMBL" id="JACGCM010002866">
    <property type="protein sequence ID" value="KAF6134332.1"/>
    <property type="molecule type" value="Genomic_DNA"/>
</dbReference>
<dbReference type="SMART" id="SM00361">
    <property type="entry name" value="RRM_1"/>
    <property type="match status" value="4"/>
</dbReference>
<dbReference type="Gene3D" id="1.10.1900.10">
    <property type="entry name" value="c-terminal domain of poly(a) binding protein"/>
    <property type="match status" value="1"/>
</dbReference>
<evidence type="ECO:0000256" key="9">
    <source>
        <dbReference type="PROSITE-ProRule" id="PRU00176"/>
    </source>
</evidence>
<organism evidence="14 15">
    <name type="scientific">Kingdonia uniflora</name>
    <dbReference type="NCBI Taxonomy" id="39325"/>
    <lineage>
        <taxon>Eukaryota</taxon>
        <taxon>Viridiplantae</taxon>
        <taxon>Streptophyta</taxon>
        <taxon>Embryophyta</taxon>
        <taxon>Tracheophyta</taxon>
        <taxon>Spermatophyta</taxon>
        <taxon>Magnoliopsida</taxon>
        <taxon>Ranunculales</taxon>
        <taxon>Circaeasteraceae</taxon>
        <taxon>Kingdonia</taxon>
    </lineage>
</organism>
<dbReference type="InterPro" id="IPR006515">
    <property type="entry name" value="PABP_1234"/>
</dbReference>
<comment type="function">
    <text evidence="8">Binds the poly(A) tail of mRNA. Appears to be an important mediator of the multiple roles of the poly(A) tail in mRNA biogenesis, stability and translation.</text>
</comment>
<sequence>MATPSSGIVQQQTPSLQTHVSLYIGDLHPDVTEAQLQNAFNVLGNLVSVRVCKDNVLGQSLGYGYANFNNEDDANRAIEKFNHTYLNGKMIRMMRSNRDSEARTSGIGNVFVKNLSDSIDNGKLYETFARFGNISSCKVAATSDGKSKGYGFVQFDLEESATAAISNLNGSMIGDKQIYVAKFIKRSDRLSSQDEKYTNLYMKNLDEDVTEDLLAEKFSKFGKIRNLAVSKDNYGNSRGFGFVNFDSPEDAKRAMETMNGAELGSKALYVARAQKKVERHQILRSQYEERRKEQFEKYKDSNVYVKNIDDDVDDDKLREYFSRCGVITSVKLMRDDRGLSRGFGFVCFSTPEEAKKAVITLHGYMFSRKPLYVAIAQRKEDRKAQLAIQFSQGIVGLAGSSTAIVPAGYSPLYYTPDGQMAPRQGIMYQPQVLRPGWRPNGFAHPTMQAFQPLPLPMIQGASTQHRQNRGRVNGYMFPQASNHSTQFMPHPQQPIRTFKDGSNQKRSGLAKYVPNGRSRAMNNGSAAPSTASDTPLSVPHGMEALTSTLPHFTPQQQKSLLGEYLYPHVEKLKFEQAAKITGMLLEMDNAEILLLLESAESLAAKCNEAEQVLKNSAKKLAATGQEVLHPTFLSSEVAVN</sequence>
<comment type="caution">
    <text evidence="14">The sequence shown here is derived from an EMBL/GenBank/DDBJ whole genome shotgun (WGS) entry which is preliminary data.</text>
</comment>
<dbReference type="Gene3D" id="3.30.70.330">
    <property type="match status" value="4"/>
</dbReference>
<evidence type="ECO:0000256" key="7">
    <source>
        <dbReference type="ARBA" id="ARBA00023242"/>
    </source>
</evidence>
<gene>
    <name evidence="14" type="ORF">GIB67_005724</name>
</gene>
<feature type="compositionally biased region" description="Polar residues" evidence="11">
    <location>
        <begin position="520"/>
        <end position="535"/>
    </location>
</feature>
<feature type="region of interest" description="Disordered" evidence="11">
    <location>
        <begin position="514"/>
        <end position="536"/>
    </location>
</feature>
<accession>A0A7J7KVJ4</accession>
<evidence type="ECO:0000256" key="8">
    <source>
        <dbReference type="ARBA" id="ARBA00054110"/>
    </source>
</evidence>
<feature type="domain" description="RRM" evidence="12">
    <location>
        <begin position="301"/>
        <end position="378"/>
    </location>
</feature>
<dbReference type="AlphaFoldDB" id="A0A7J7KVJ4"/>
<protein>
    <recommendedName>
        <fullName evidence="10">Polyadenylate-binding protein</fullName>
        <shortName evidence="10">PABP</shortName>
    </recommendedName>
</protein>
<dbReference type="NCBIfam" id="TIGR01628">
    <property type="entry name" value="PABP-1234"/>
    <property type="match status" value="1"/>
</dbReference>
<evidence type="ECO:0000256" key="5">
    <source>
        <dbReference type="ARBA" id="ARBA00022737"/>
    </source>
</evidence>
<dbReference type="InterPro" id="IPR036053">
    <property type="entry name" value="PABP-dom"/>
</dbReference>
<dbReference type="FunFam" id="3.30.70.330:FF:000500">
    <property type="entry name" value="Polyadenylate-binding protein"/>
    <property type="match status" value="1"/>
</dbReference>
<dbReference type="Pfam" id="PF00076">
    <property type="entry name" value="RRM_1"/>
    <property type="match status" value="4"/>
</dbReference>
<feature type="domain" description="RRM" evidence="12">
    <location>
        <begin position="108"/>
        <end position="185"/>
    </location>
</feature>
<comment type="subcellular location">
    <subcellularLocation>
        <location evidence="2 10">Cytoplasm</location>
    </subcellularLocation>
    <subcellularLocation>
        <location evidence="1">Nucleus</location>
    </subcellularLocation>
</comment>
<keyword evidence="15" id="KW-1185">Reference proteome</keyword>
<dbReference type="OrthoDB" id="19742at2759"/>
<evidence type="ECO:0000256" key="3">
    <source>
        <dbReference type="ARBA" id="ARBA00008557"/>
    </source>
</evidence>
<dbReference type="SUPFAM" id="SSF63570">
    <property type="entry name" value="PABC (PABP) domain"/>
    <property type="match status" value="1"/>
</dbReference>
<evidence type="ECO:0000259" key="13">
    <source>
        <dbReference type="PROSITE" id="PS51309"/>
    </source>
</evidence>
<dbReference type="InterPro" id="IPR012677">
    <property type="entry name" value="Nucleotide-bd_a/b_plait_sf"/>
</dbReference>
<dbReference type="InterPro" id="IPR045305">
    <property type="entry name" value="RRM2_I_PABPs"/>
</dbReference>
<evidence type="ECO:0000256" key="11">
    <source>
        <dbReference type="SAM" id="MobiDB-lite"/>
    </source>
</evidence>
<feature type="domain" description="RRM" evidence="12">
    <location>
        <begin position="198"/>
        <end position="275"/>
    </location>
</feature>
<feature type="domain" description="RRM" evidence="12">
    <location>
        <begin position="20"/>
        <end position="98"/>
    </location>
</feature>
<dbReference type="InterPro" id="IPR035979">
    <property type="entry name" value="RBD_domain_sf"/>
</dbReference>
<evidence type="ECO:0000256" key="6">
    <source>
        <dbReference type="ARBA" id="ARBA00022884"/>
    </source>
</evidence>
<evidence type="ECO:0000256" key="4">
    <source>
        <dbReference type="ARBA" id="ARBA00022490"/>
    </source>
</evidence>
<dbReference type="SUPFAM" id="SSF54928">
    <property type="entry name" value="RNA-binding domain, RBD"/>
    <property type="match status" value="3"/>
</dbReference>
<dbReference type="PANTHER" id="PTHR24012">
    <property type="entry name" value="RNA BINDING PROTEIN"/>
    <property type="match status" value="1"/>
</dbReference>
<dbReference type="CDD" id="cd12379">
    <property type="entry name" value="RRM2_I_PABPs"/>
    <property type="match status" value="1"/>
</dbReference>
<dbReference type="InterPro" id="IPR002004">
    <property type="entry name" value="PABP_HYD_C"/>
</dbReference>
<dbReference type="FunFam" id="3.30.70.330:FF:000499">
    <property type="entry name" value="Polyadenylate-binding protein"/>
    <property type="match status" value="1"/>
</dbReference>
<dbReference type="PROSITE" id="PS51309">
    <property type="entry name" value="PABC"/>
    <property type="match status" value="1"/>
</dbReference>
<dbReference type="GO" id="GO:0005634">
    <property type="term" value="C:nucleus"/>
    <property type="evidence" value="ECO:0007669"/>
    <property type="project" value="UniProtKB-SubCell"/>
</dbReference>
<proteinExistence type="inferred from homology"/>
<feature type="domain" description="PABC" evidence="13">
    <location>
        <begin position="541"/>
        <end position="618"/>
    </location>
</feature>
<dbReference type="Pfam" id="PF00658">
    <property type="entry name" value="MLLE"/>
    <property type="match status" value="1"/>
</dbReference>
<keyword evidence="7" id="KW-0539">Nucleus</keyword>
<dbReference type="GO" id="GO:0003723">
    <property type="term" value="F:RNA binding"/>
    <property type="evidence" value="ECO:0007669"/>
    <property type="project" value="UniProtKB-UniRule"/>
</dbReference>
<dbReference type="PROSITE" id="PS50102">
    <property type="entry name" value="RRM"/>
    <property type="match status" value="4"/>
</dbReference>
<keyword evidence="5" id="KW-0677">Repeat</keyword>
<dbReference type="SMART" id="SM00517">
    <property type="entry name" value="PolyA"/>
    <property type="match status" value="1"/>
</dbReference>
<evidence type="ECO:0000259" key="12">
    <source>
        <dbReference type="PROSITE" id="PS50102"/>
    </source>
</evidence>
<dbReference type="FunFam" id="3.30.70.330:FF:000003">
    <property type="entry name" value="Polyadenylate-binding protein"/>
    <property type="match status" value="1"/>
</dbReference>
<evidence type="ECO:0000313" key="14">
    <source>
        <dbReference type="EMBL" id="KAF6134332.1"/>
    </source>
</evidence>
<dbReference type="InterPro" id="IPR000504">
    <property type="entry name" value="RRM_dom"/>
</dbReference>
<evidence type="ECO:0000256" key="1">
    <source>
        <dbReference type="ARBA" id="ARBA00004123"/>
    </source>
</evidence>
<name>A0A7J7KVJ4_9MAGN</name>